<dbReference type="GeneID" id="38783039"/>
<gene>
    <name evidence="2" type="ORF">SCP_0806460</name>
</gene>
<feature type="compositionally biased region" description="Basic and acidic residues" evidence="1">
    <location>
        <begin position="74"/>
        <end position="86"/>
    </location>
</feature>
<evidence type="ECO:0000313" key="3">
    <source>
        <dbReference type="Proteomes" id="UP000287166"/>
    </source>
</evidence>
<evidence type="ECO:0000256" key="1">
    <source>
        <dbReference type="SAM" id="MobiDB-lite"/>
    </source>
</evidence>
<evidence type="ECO:0000313" key="2">
    <source>
        <dbReference type="EMBL" id="GBE86122.1"/>
    </source>
</evidence>
<feature type="region of interest" description="Disordered" evidence="1">
    <location>
        <begin position="1"/>
        <end position="107"/>
    </location>
</feature>
<feature type="region of interest" description="Disordered" evidence="1">
    <location>
        <begin position="417"/>
        <end position="437"/>
    </location>
</feature>
<dbReference type="InParanoid" id="A0A401GV94"/>
<dbReference type="AlphaFoldDB" id="A0A401GV94"/>
<keyword evidence="3" id="KW-1185">Reference proteome</keyword>
<feature type="compositionally biased region" description="Low complexity" evidence="1">
    <location>
        <begin position="1"/>
        <end position="18"/>
    </location>
</feature>
<feature type="region of interest" description="Disordered" evidence="1">
    <location>
        <begin position="310"/>
        <end position="339"/>
    </location>
</feature>
<feature type="region of interest" description="Disordered" evidence="1">
    <location>
        <begin position="190"/>
        <end position="210"/>
    </location>
</feature>
<dbReference type="EMBL" id="BFAD01000008">
    <property type="protein sequence ID" value="GBE86122.1"/>
    <property type="molecule type" value="Genomic_DNA"/>
</dbReference>
<dbReference type="RefSeq" id="XP_027617035.1">
    <property type="nucleotide sequence ID" value="XM_027761234.1"/>
</dbReference>
<name>A0A401GV94_9APHY</name>
<sequence length="449" mass="48869">MATPSPSTSRSPRLSNTTVRRYVYFRRSKGIPAPSLSRRPPRCNRGALPPPRGRRGPSKSQCTQLHLPAPSIDRLLRAQAHHDERRRPGRHTGLHPPPRAPPGRRTQTFGGTFIFGGRRACQSHYCRAGQCDATATRCPLLAVVSAPRRLTTPHPTFPQPPSALVDMLRQTTVNDGTAVVASATAEERLRRPPCWRSPAPDAGPRHLPVPTRISSSARAVESTRYIERARTSAAPLLSNSADPLLSHTPVPLLSNAAVPLPSNAPVPFPSNTAMSAQGTSVLVRSHRCRTRSNNGSGSCVDGHACPPTLSPRTLPFESPRIPPSHSSRTCDPTPLERRHPTPLEQRLLRTMHRSPCLRIPLFSNPPVRTLSNPAVRLPSNLAFPFPSNAAIPVPSNAAISSQRTVVMVRAIQRETRNAEQQRMLGRRARTPAAKLLSTPPVPLLSNAAF</sequence>
<dbReference type="Proteomes" id="UP000287166">
    <property type="component" value="Unassembled WGS sequence"/>
</dbReference>
<comment type="caution">
    <text evidence="2">The sequence shown here is derived from an EMBL/GenBank/DDBJ whole genome shotgun (WGS) entry which is preliminary data.</text>
</comment>
<reference evidence="2 3" key="1">
    <citation type="journal article" date="2018" name="Sci. Rep.">
        <title>Genome sequence of the cauliflower mushroom Sparassis crispa (Hanabiratake) and its association with beneficial usage.</title>
        <authorList>
            <person name="Kiyama R."/>
            <person name="Furutani Y."/>
            <person name="Kawaguchi K."/>
            <person name="Nakanishi T."/>
        </authorList>
    </citation>
    <scope>NUCLEOTIDE SEQUENCE [LARGE SCALE GENOMIC DNA]</scope>
</reference>
<accession>A0A401GV94</accession>
<organism evidence="2 3">
    <name type="scientific">Sparassis crispa</name>
    <dbReference type="NCBI Taxonomy" id="139825"/>
    <lineage>
        <taxon>Eukaryota</taxon>
        <taxon>Fungi</taxon>
        <taxon>Dikarya</taxon>
        <taxon>Basidiomycota</taxon>
        <taxon>Agaricomycotina</taxon>
        <taxon>Agaricomycetes</taxon>
        <taxon>Polyporales</taxon>
        <taxon>Sparassidaceae</taxon>
        <taxon>Sparassis</taxon>
    </lineage>
</organism>
<protein>
    <submittedName>
        <fullName evidence="2">Uncharacterized protein</fullName>
    </submittedName>
</protein>
<proteinExistence type="predicted"/>